<keyword evidence="3" id="KW-0614">Plasmid</keyword>
<organism evidence="3">
    <name type="scientific">Shigella flexneri 4c</name>
    <dbReference type="NCBI Taxonomy" id="1617964"/>
    <lineage>
        <taxon>Bacteria</taxon>
        <taxon>Pseudomonadati</taxon>
        <taxon>Pseudomonadota</taxon>
        <taxon>Gammaproteobacteria</taxon>
        <taxon>Enterobacterales</taxon>
        <taxon>Enterobacteriaceae</taxon>
        <taxon>Shigella</taxon>
    </lineage>
</organism>
<keyword evidence="1" id="KW-0812">Transmembrane</keyword>
<keyword evidence="1" id="KW-1133">Transmembrane helix</keyword>
<geneLocation type="plasmid" evidence="3">
    <name>pSF07201</name>
</geneLocation>
<dbReference type="EMBL" id="KJ201887">
    <property type="protein sequence ID" value="AJQ17478.1"/>
    <property type="molecule type" value="Genomic_DNA"/>
</dbReference>
<evidence type="ECO:0000313" key="2">
    <source>
        <dbReference type="EMBL" id="AJQ17378.1"/>
    </source>
</evidence>
<sequence length="38" mass="4311">MLAVKIKPFTKPILIMKNTIHINFAIFLIIANMALLQS</sequence>
<dbReference type="EMBL" id="KJ201887">
    <property type="protein sequence ID" value="AJQ17378.1"/>
    <property type="molecule type" value="Genomic_DNA"/>
</dbReference>
<name>A0A0C5PLJ1_SHIFL</name>
<keyword evidence="1" id="KW-0472">Membrane</keyword>
<reference evidence="3" key="1">
    <citation type="submission" date="2014-01" db="EMBL/GenBank/DDBJ databases">
        <title>The resistance and spreading mechanisms of plasmid-mediated fluoroquinolone resistance genes.</title>
        <authorList>
            <person name="Pu X.-Y."/>
            <person name="Pan J.-C."/>
            <person name="Zhang W."/>
            <person name="Chen H."/>
            <person name="Zhu C."/>
        </authorList>
    </citation>
    <scope>NUCLEOTIDE SEQUENCE</scope>
    <source>
        <strain evidence="3">072</strain>
        <plasmid evidence="3">pSF07201</plasmid>
    </source>
</reference>
<feature type="transmembrane region" description="Helical" evidence="1">
    <location>
        <begin position="20"/>
        <end position="37"/>
    </location>
</feature>
<gene>
    <name evidence="2" type="ORF">pSF07201_002</name>
    <name evidence="3" type="ORF">pSF07201_102</name>
</gene>
<proteinExistence type="predicted"/>
<accession>A0A0C5PLJ1</accession>
<evidence type="ECO:0000256" key="1">
    <source>
        <dbReference type="SAM" id="Phobius"/>
    </source>
</evidence>
<protein>
    <submittedName>
        <fullName evidence="3">Beta-lactamase OXA-1</fullName>
    </submittedName>
</protein>
<evidence type="ECO:0000313" key="3">
    <source>
        <dbReference type="EMBL" id="AJQ17478.1"/>
    </source>
</evidence>
<dbReference type="AlphaFoldDB" id="A0A0C5PLJ1"/>